<comment type="caution">
    <text evidence="2">The sequence shown here is derived from an EMBL/GenBank/DDBJ whole genome shotgun (WGS) entry which is preliminary data.</text>
</comment>
<dbReference type="OrthoDB" id="880459at2"/>
<dbReference type="InterPro" id="IPR005184">
    <property type="entry name" value="DUF306_Meta_HslJ"/>
</dbReference>
<dbReference type="Proteomes" id="UP000238042">
    <property type="component" value="Unassembled WGS sequence"/>
</dbReference>
<dbReference type="InterPro" id="IPR038670">
    <property type="entry name" value="HslJ-like_sf"/>
</dbReference>
<keyword evidence="3" id="KW-1185">Reference proteome</keyword>
<gene>
    <name evidence="2" type="ORF">C4S77_07255</name>
</gene>
<dbReference type="EMBL" id="PSZM01000040">
    <property type="protein sequence ID" value="PQL91601.1"/>
    <property type="molecule type" value="Genomic_DNA"/>
</dbReference>
<evidence type="ECO:0000313" key="3">
    <source>
        <dbReference type="Proteomes" id="UP000238042"/>
    </source>
</evidence>
<evidence type="ECO:0000259" key="1">
    <source>
        <dbReference type="Pfam" id="PF03724"/>
    </source>
</evidence>
<dbReference type="PANTHER" id="PTHR35535:SF1">
    <property type="entry name" value="HEAT SHOCK PROTEIN HSLJ"/>
    <property type="match status" value="1"/>
</dbReference>
<proteinExistence type="predicted"/>
<feature type="domain" description="DUF306" evidence="1">
    <location>
        <begin position="60"/>
        <end position="162"/>
    </location>
</feature>
<dbReference type="PANTHER" id="PTHR35535">
    <property type="entry name" value="HEAT SHOCK PROTEIN HSLJ"/>
    <property type="match status" value="1"/>
</dbReference>
<protein>
    <recommendedName>
        <fullName evidence="1">DUF306 domain-containing protein</fullName>
    </recommendedName>
</protein>
<organism evidence="2 3">
    <name type="scientific">Apibacter adventoris</name>
    <dbReference type="NCBI Taxonomy" id="1679466"/>
    <lineage>
        <taxon>Bacteria</taxon>
        <taxon>Pseudomonadati</taxon>
        <taxon>Bacteroidota</taxon>
        <taxon>Flavobacteriia</taxon>
        <taxon>Flavobacteriales</taxon>
        <taxon>Weeksellaceae</taxon>
        <taxon>Apibacter</taxon>
    </lineage>
</organism>
<dbReference type="Gene3D" id="2.40.128.270">
    <property type="match status" value="1"/>
</dbReference>
<name>A0A2S8AAS6_9FLAO</name>
<accession>A0A2S8AAS6</accession>
<reference evidence="2 3" key="1">
    <citation type="submission" date="2018-02" db="EMBL/GenBank/DDBJ databases">
        <title>Genome sequences of Apibacter spp., gut symbionts of Asian honey bees.</title>
        <authorList>
            <person name="Kwong W.K."/>
            <person name="Steele M.I."/>
            <person name="Moran N.A."/>
        </authorList>
    </citation>
    <scope>NUCLEOTIDE SEQUENCE [LARGE SCALE GENOMIC DNA]</scope>
    <source>
        <strain evidence="3">wkB301</strain>
    </source>
</reference>
<dbReference type="InterPro" id="IPR053147">
    <property type="entry name" value="Hsp_HslJ-like"/>
</dbReference>
<sequence>MRQYLFKSHFLLLHLFLLPLLINCKSAKMQKQEKVMATKTPNSSNHKINKILVYLGDNNEEKWQLVTINDQNALDLYTHVPVMRFDESWKQIYGLAECNKFTAYYKRDSTQLSITRLSSTDQVCSNTNESMFLDVLQNINEISEDVNLLYLLNNGKVMLTFKKN</sequence>
<dbReference type="Pfam" id="PF03724">
    <property type="entry name" value="META"/>
    <property type="match status" value="1"/>
</dbReference>
<evidence type="ECO:0000313" key="2">
    <source>
        <dbReference type="EMBL" id="PQL91601.1"/>
    </source>
</evidence>
<dbReference type="AlphaFoldDB" id="A0A2S8AAS6"/>